<keyword evidence="4" id="KW-0808">Transferase</keyword>
<dbReference type="InterPro" id="IPR000719">
    <property type="entry name" value="Prot_kinase_dom"/>
</dbReference>
<feature type="compositionally biased region" description="Polar residues" evidence="11">
    <location>
        <begin position="372"/>
        <end position="387"/>
    </location>
</feature>
<evidence type="ECO:0000313" key="15">
    <source>
        <dbReference type="Proteomes" id="UP000053201"/>
    </source>
</evidence>
<evidence type="ECO:0000259" key="13">
    <source>
        <dbReference type="PROSITE" id="PS50105"/>
    </source>
</evidence>
<dbReference type="FunFam" id="3.30.200.20:FF:000387">
    <property type="entry name" value="Serine/threonine-protein kinase STE11"/>
    <property type="match status" value="1"/>
</dbReference>
<feature type="compositionally biased region" description="Low complexity" evidence="11">
    <location>
        <begin position="99"/>
        <end position="112"/>
    </location>
</feature>
<dbReference type="InterPro" id="IPR013761">
    <property type="entry name" value="SAM/pointed_sf"/>
</dbReference>
<dbReference type="Gene3D" id="3.10.20.90">
    <property type="entry name" value="Phosphatidylinositol 3-kinase Catalytic Subunit, Chain A, domain 1"/>
    <property type="match status" value="1"/>
</dbReference>
<dbReference type="eggNOG" id="KOG0198">
    <property type="taxonomic scope" value="Eukaryota"/>
</dbReference>
<evidence type="ECO:0000256" key="8">
    <source>
        <dbReference type="ARBA" id="ARBA00047559"/>
    </source>
</evidence>
<dbReference type="PANTHER" id="PTHR11584:SF369">
    <property type="entry name" value="MITOGEN-ACTIVATED PROTEIN KINASE KINASE KINASE 19-RELATED"/>
    <property type="match status" value="1"/>
</dbReference>
<dbReference type="PROSITE" id="PS50105">
    <property type="entry name" value="SAM_DOMAIN"/>
    <property type="match status" value="1"/>
</dbReference>
<evidence type="ECO:0000256" key="6">
    <source>
        <dbReference type="ARBA" id="ARBA00022777"/>
    </source>
</evidence>
<dbReference type="InterPro" id="IPR017441">
    <property type="entry name" value="Protein_kinase_ATP_BS"/>
</dbReference>
<dbReference type="PANTHER" id="PTHR11584">
    <property type="entry name" value="SERINE/THREONINE PROTEIN KINASE"/>
    <property type="match status" value="1"/>
</dbReference>
<keyword evidence="7 10" id="KW-0067">ATP-binding</keyword>
<comment type="catalytic activity">
    <reaction evidence="9">
        <text>L-seryl-[protein] + ATP = O-phospho-L-seryl-[protein] + ADP + H(+)</text>
        <dbReference type="Rhea" id="RHEA:17989"/>
        <dbReference type="Rhea" id="RHEA-COMP:9863"/>
        <dbReference type="Rhea" id="RHEA-COMP:11604"/>
        <dbReference type="ChEBI" id="CHEBI:15378"/>
        <dbReference type="ChEBI" id="CHEBI:29999"/>
        <dbReference type="ChEBI" id="CHEBI:30616"/>
        <dbReference type="ChEBI" id="CHEBI:83421"/>
        <dbReference type="ChEBI" id="CHEBI:456216"/>
        <dbReference type="EC" id="2.7.11.25"/>
    </reaction>
</comment>
<feature type="binding site" evidence="10">
    <location>
        <position position="1124"/>
    </location>
    <ligand>
        <name>ATP</name>
        <dbReference type="ChEBI" id="CHEBI:30616"/>
    </ligand>
</feature>
<evidence type="ECO:0000256" key="11">
    <source>
        <dbReference type="SAM" id="MobiDB-lite"/>
    </source>
</evidence>
<dbReference type="CDD" id="cd06606">
    <property type="entry name" value="STKc_MAPKKK"/>
    <property type="match status" value="1"/>
</dbReference>
<dbReference type="Pfam" id="PF00069">
    <property type="entry name" value="Pkinase"/>
    <property type="match status" value="1"/>
</dbReference>
<dbReference type="VEuPathDB" id="FungiDB:SPPG_04073"/>
<dbReference type="InterPro" id="IPR011009">
    <property type="entry name" value="Kinase-like_dom_sf"/>
</dbReference>
<feature type="region of interest" description="Disordered" evidence="11">
    <location>
        <begin position="865"/>
        <end position="918"/>
    </location>
</feature>
<evidence type="ECO:0000256" key="9">
    <source>
        <dbReference type="ARBA" id="ARBA00048329"/>
    </source>
</evidence>
<feature type="compositionally biased region" description="Low complexity" evidence="11">
    <location>
        <begin position="399"/>
        <end position="411"/>
    </location>
</feature>
<feature type="region of interest" description="Disordered" evidence="11">
    <location>
        <begin position="968"/>
        <end position="1061"/>
    </location>
</feature>
<dbReference type="SUPFAM" id="SSF56112">
    <property type="entry name" value="Protein kinase-like (PK-like)"/>
    <property type="match status" value="1"/>
</dbReference>
<feature type="compositionally biased region" description="Polar residues" evidence="11">
    <location>
        <begin position="1456"/>
        <end position="1465"/>
    </location>
</feature>
<feature type="compositionally biased region" description="Polar residues" evidence="11">
    <location>
        <begin position="154"/>
        <end position="172"/>
    </location>
</feature>
<evidence type="ECO:0000256" key="2">
    <source>
        <dbReference type="ARBA" id="ARBA00012406"/>
    </source>
</evidence>
<dbReference type="Gene3D" id="1.10.510.10">
    <property type="entry name" value="Transferase(Phosphotransferase) domain 1"/>
    <property type="match status" value="1"/>
</dbReference>
<feature type="region of interest" description="Disordered" evidence="11">
    <location>
        <begin position="1423"/>
        <end position="1465"/>
    </location>
</feature>
<dbReference type="GO" id="GO:0004709">
    <property type="term" value="F:MAP kinase kinase kinase activity"/>
    <property type="evidence" value="ECO:0007669"/>
    <property type="project" value="UniProtKB-EC"/>
</dbReference>
<dbReference type="EC" id="2.7.11.25" evidence="2"/>
<feature type="region of interest" description="Disordered" evidence="11">
    <location>
        <begin position="296"/>
        <end position="414"/>
    </location>
</feature>
<feature type="region of interest" description="Disordered" evidence="11">
    <location>
        <begin position="99"/>
        <end position="188"/>
    </location>
</feature>
<dbReference type="SMART" id="SM00220">
    <property type="entry name" value="S_TKc"/>
    <property type="match status" value="1"/>
</dbReference>
<keyword evidence="5 10" id="KW-0547">Nucleotide-binding</keyword>
<evidence type="ECO:0000256" key="3">
    <source>
        <dbReference type="ARBA" id="ARBA00022527"/>
    </source>
</evidence>
<protein>
    <recommendedName>
        <fullName evidence="2">mitogen-activated protein kinase kinase kinase</fullName>
        <ecNumber evidence="2">2.7.11.25</ecNumber>
    </recommendedName>
</protein>
<feature type="region of interest" description="Disordered" evidence="11">
    <location>
        <begin position="739"/>
        <end position="764"/>
    </location>
</feature>
<feature type="compositionally biased region" description="Polar residues" evidence="11">
    <location>
        <begin position="350"/>
        <end position="364"/>
    </location>
</feature>
<dbReference type="Gene3D" id="1.10.150.50">
    <property type="entry name" value="Transcription Factor, Ets-1"/>
    <property type="match status" value="1"/>
</dbReference>
<dbReference type="GO" id="GO:0005524">
    <property type="term" value="F:ATP binding"/>
    <property type="evidence" value="ECO:0007669"/>
    <property type="project" value="UniProtKB-UniRule"/>
</dbReference>
<dbReference type="STRING" id="645134.A0A0L0HJ99"/>
<dbReference type="RefSeq" id="XP_016609014.1">
    <property type="nucleotide sequence ID" value="XM_016752321.1"/>
</dbReference>
<feature type="compositionally biased region" description="Polar residues" evidence="11">
    <location>
        <begin position="131"/>
        <end position="147"/>
    </location>
</feature>
<dbReference type="CDD" id="cd09487">
    <property type="entry name" value="SAM_superfamily"/>
    <property type="match status" value="1"/>
</dbReference>
<dbReference type="PROSITE" id="PS00108">
    <property type="entry name" value="PROTEIN_KINASE_ST"/>
    <property type="match status" value="1"/>
</dbReference>
<reference evidence="14 15" key="1">
    <citation type="submission" date="2009-08" db="EMBL/GenBank/DDBJ databases">
        <title>The Genome Sequence of Spizellomyces punctatus strain DAOM BR117.</title>
        <authorList>
            <consortium name="The Broad Institute Genome Sequencing Platform"/>
            <person name="Russ C."/>
            <person name="Cuomo C."/>
            <person name="Shea T."/>
            <person name="Young S.K."/>
            <person name="Zeng Q."/>
            <person name="Koehrsen M."/>
            <person name="Haas B."/>
            <person name="Borodovsky M."/>
            <person name="Guigo R."/>
            <person name="Alvarado L."/>
            <person name="Berlin A."/>
            <person name="Bochicchio J."/>
            <person name="Borenstein D."/>
            <person name="Chapman S."/>
            <person name="Chen Z."/>
            <person name="Engels R."/>
            <person name="Freedman E."/>
            <person name="Gellesch M."/>
            <person name="Goldberg J."/>
            <person name="Griggs A."/>
            <person name="Gujja S."/>
            <person name="Heiman D."/>
            <person name="Hepburn T."/>
            <person name="Howarth C."/>
            <person name="Jen D."/>
            <person name="Larson L."/>
            <person name="Lewis B."/>
            <person name="Mehta T."/>
            <person name="Park D."/>
            <person name="Pearson M."/>
            <person name="Roberts A."/>
            <person name="Saif S."/>
            <person name="Shenoy N."/>
            <person name="Sisk P."/>
            <person name="Stolte C."/>
            <person name="Sykes S."/>
            <person name="Thomson T."/>
            <person name="Walk T."/>
            <person name="White J."/>
            <person name="Yandava C."/>
            <person name="Burger G."/>
            <person name="Gray M.W."/>
            <person name="Holland P.W.H."/>
            <person name="King N."/>
            <person name="Lang F.B.F."/>
            <person name="Roger A.J."/>
            <person name="Ruiz-Trillo I."/>
            <person name="Lander E."/>
            <person name="Nusbaum C."/>
        </authorList>
    </citation>
    <scope>NUCLEOTIDE SEQUENCE [LARGE SCALE GENOMIC DNA]</scope>
    <source>
        <strain evidence="14 15">DAOM BR117</strain>
    </source>
</reference>
<proteinExistence type="inferred from homology"/>
<evidence type="ECO:0000259" key="12">
    <source>
        <dbReference type="PROSITE" id="PS50011"/>
    </source>
</evidence>
<feature type="compositionally biased region" description="Basic and acidic residues" evidence="11">
    <location>
        <begin position="322"/>
        <end position="336"/>
    </location>
</feature>
<dbReference type="FunFam" id="1.10.510.10:FF:000182">
    <property type="entry name" value="MAP kinase kinase kinase mkh1"/>
    <property type="match status" value="1"/>
</dbReference>
<dbReference type="InParanoid" id="A0A0L0HJ99"/>
<feature type="compositionally biased region" description="Basic and acidic residues" evidence="11">
    <location>
        <begin position="971"/>
        <end position="981"/>
    </location>
</feature>
<dbReference type="OrthoDB" id="266718at2759"/>
<sequence>MTTSPREDVQSGSYLPRTPHDSARIMEGDAVSRISQWNEHAVAQWLEAAGFGRYVTPFVEKHVTGNVLLNMTYDTLRQSGVTNLGDRAKLLLLVNNLKGNTSPNHSTSSSVSGFPPTLVDEQLPAQGDITGASTPVSRNTPPQTAVSPTRPVRTESSSTLHPQHTSPISTGGNRLPIPPRTKSKEAFPRGWDARIHGWDSSVRTVALQDGGQPRDGFQDRTYISSLCQEKHMSARTTIYSDLVPTVNVSSLLPDRTDSLLDSNVSDSSLSTPSVSCAYGDGSSNYMGRLSAVHVSPPTGEAEFQDDSSLMSRAANPLRRQPAIRESRSKSPPRSDDSDTSNGKRRPNLAIRTNLNQLAPPNSKSISRRSPDGSLSVSPSTPNISHTARSPRDRELSREGSSGSVGTVSPTTAIVDSPNTHFVRSLRDLSFYEKDNTMDIAGLRERCIRVTGLDDQSHIIDVRNLVGAQAIRDRVFMKFNLRDPGERMRYGIYGLDFSGQLDTENQLDDEALLAICKSPNYQLKAHLVLKRLDEECALPLPDEKLVDTPATPHEVSEVDEPLSSPIVPKQSTRRGLLKLFSNATKRAVAPPEDEPYVDVSNIAPHSAPVRLESNNDIPLLGPPDQDGFPEGETGDFQSIDDLPYDGPLSRVTTKKLEHFFGERPPSELICENLEEFFPSLSRSRPITSQGQGEMTGGDHVPERERLSLKNFVKETMKRKRASRSETSFGRRLSRPAALVLSELSEPDKVPTQEQAQPEEVEQVESQWKDRIATIDEDSSVLTGKDADWLPISRNPDVDDLLRTEGGSDGEADPMERPMASRKRSAKIFGVRKGVLVDYAAEQPLSQAGSIPMIDRVWTTSLNDLDKSRRRSTVSHTSVLGRRSKQSLVGSRKNLSRSDTELDESEISTGDRLRRAGTKRAQMKRLARSDDYLHTSEKWAPLKLTWSDESFLNQRRAGTIGMNLGTRKSVASWDKRREHRSESEIEAEGTTESYKPLTSRRTTRRESKLASQNSLAAERPIAEEDEEHEDDVTASTDIALRDEQTTQEPKIPGDGSAANSLEGLDRSMPTLSRAFTHEPDKRSNVEWACGPLIGKGAYGKVFYGVNVKTGEIMAVKQVELAGMPRKRNAEDAKKDSRRRMLDALHREITLLKDLDHENIVRYLGYDVEGTTINVFLEYVSGGSISSSITSMGRFEEPLVRSLTCQILCGLEYLHERSIIHRDIKGGNVLLDENGVAKISDFGISKKNEYKMAYRFNSRMSMQGSVHWMAPEVIKAKGYSAKVDIWSLGCLILEMFTGYNPWRQLDELQTMWRLGRENTPPLPEWLSPQAQNLLEKCFTIDPDQRPTATDLLSHEFADVDPATIVDFRAYKEAAIEQKRLEEEEADALSDDDDWDGSDVNWLTSRNSLYISRVLTARRLSTMKRRASKGLASKDDNIGGDANVTPDSVVKQDAGESEPLPNSLTGTSFGSADVDADLNCEEEISHNSSAFQHRNDESHRMMSLNESVAILH</sequence>
<dbReference type="InterPro" id="IPR008271">
    <property type="entry name" value="Ser/Thr_kinase_AS"/>
</dbReference>
<evidence type="ECO:0000313" key="14">
    <source>
        <dbReference type="EMBL" id="KND00975.1"/>
    </source>
</evidence>
<keyword evidence="3" id="KW-0723">Serine/threonine-protein kinase</keyword>
<evidence type="ECO:0000256" key="1">
    <source>
        <dbReference type="ARBA" id="ARBA00006529"/>
    </source>
</evidence>
<keyword evidence="6" id="KW-0418">Kinase</keyword>
<feature type="domain" description="SAM" evidence="13">
    <location>
        <begin position="37"/>
        <end position="100"/>
    </location>
</feature>
<gene>
    <name evidence="14" type="ORF">SPPG_04073</name>
</gene>
<dbReference type="PROSITE" id="PS50011">
    <property type="entry name" value="PROTEIN_KINASE_DOM"/>
    <property type="match status" value="1"/>
</dbReference>
<feature type="region of interest" description="Disordered" evidence="11">
    <location>
        <begin position="794"/>
        <end position="821"/>
    </location>
</feature>
<evidence type="ECO:0000256" key="4">
    <source>
        <dbReference type="ARBA" id="ARBA00022679"/>
    </source>
</evidence>
<dbReference type="InterPro" id="IPR001660">
    <property type="entry name" value="SAM"/>
</dbReference>
<dbReference type="Proteomes" id="UP000053201">
    <property type="component" value="Unassembled WGS sequence"/>
</dbReference>
<dbReference type="SUPFAM" id="SSF47769">
    <property type="entry name" value="SAM/Pointed domain"/>
    <property type="match status" value="1"/>
</dbReference>
<feature type="compositionally biased region" description="Acidic residues" evidence="11">
    <location>
        <begin position="1021"/>
        <end position="1030"/>
    </location>
</feature>
<dbReference type="Pfam" id="PF00536">
    <property type="entry name" value="SAM_1"/>
    <property type="match status" value="1"/>
</dbReference>
<dbReference type="SMART" id="SM00454">
    <property type="entry name" value="SAM"/>
    <property type="match status" value="1"/>
</dbReference>
<feature type="domain" description="Protein kinase" evidence="12">
    <location>
        <begin position="1085"/>
        <end position="1354"/>
    </location>
</feature>
<name>A0A0L0HJ99_SPIPD</name>
<comment type="similarity">
    <text evidence="1">Belongs to the protein kinase superfamily. STE Ser/Thr protein kinase family. MAP kinase kinase kinase subfamily.</text>
</comment>
<dbReference type="GO" id="GO:0000196">
    <property type="term" value="P:cell integrity MAPK cascade"/>
    <property type="evidence" value="ECO:0007669"/>
    <property type="project" value="UniProtKB-ARBA"/>
</dbReference>
<dbReference type="PROSITE" id="PS00107">
    <property type="entry name" value="PROTEIN_KINASE_ATP"/>
    <property type="match status" value="1"/>
</dbReference>
<evidence type="ECO:0000256" key="5">
    <source>
        <dbReference type="ARBA" id="ARBA00022741"/>
    </source>
</evidence>
<dbReference type="OMA" id="RYIDQWR"/>
<evidence type="ECO:0000256" key="7">
    <source>
        <dbReference type="ARBA" id="ARBA00022840"/>
    </source>
</evidence>
<comment type="catalytic activity">
    <reaction evidence="8">
        <text>L-threonyl-[protein] + ATP = O-phospho-L-threonyl-[protein] + ADP + H(+)</text>
        <dbReference type="Rhea" id="RHEA:46608"/>
        <dbReference type="Rhea" id="RHEA-COMP:11060"/>
        <dbReference type="Rhea" id="RHEA-COMP:11605"/>
        <dbReference type="ChEBI" id="CHEBI:15378"/>
        <dbReference type="ChEBI" id="CHEBI:30013"/>
        <dbReference type="ChEBI" id="CHEBI:30616"/>
        <dbReference type="ChEBI" id="CHEBI:61977"/>
        <dbReference type="ChEBI" id="CHEBI:456216"/>
        <dbReference type="EC" id="2.7.11.25"/>
    </reaction>
</comment>
<evidence type="ECO:0000256" key="10">
    <source>
        <dbReference type="PROSITE-ProRule" id="PRU10141"/>
    </source>
</evidence>
<organism evidence="14 15">
    <name type="scientific">Spizellomyces punctatus (strain DAOM BR117)</name>
    <dbReference type="NCBI Taxonomy" id="645134"/>
    <lineage>
        <taxon>Eukaryota</taxon>
        <taxon>Fungi</taxon>
        <taxon>Fungi incertae sedis</taxon>
        <taxon>Chytridiomycota</taxon>
        <taxon>Chytridiomycota incertae sedis</taxon>
        <taxon>Chytridiomycetes</taxon>
        <taxon>Spizellomycetales</taxon>
        <taxon>Spizellomycetaceae</taxon>
        <taxon>Spizellomyces</taxon>
    </lineage>
</organism>
<accession>A0A0L0HJ99</accession>
<keyword evidence="15" id="KW-1185">Reference proteome</keyword>
<dbReference type="EMBL" id="KQ257455">
    <property type="protein sequence ID" value="KND00975.1"/>
    <property type="molecule type" value="Genomic_DNA"/>
</dbReference>
<dbReference type="GeneID" id="27687547"/>
<feature type="region of interest" description="Disordered" evidence="11">
    <location>
        <begin position="1"/>
        <end position="21"/>
    </location>
</feature>